<evidence type="ECO:0000313" key="7">
    <source>
        <dbReference type="Proteomes" id="UP000672032"/>
    </source>
</evidence>
<dbReference type="OrthoDB" id="6612291at2759"/>
<organism evidence="6 7">
    <name type="scientific">Monilinia vaccinii-corymbosi</name>
    <dbReference type="NCBI Taxonomy" id="61207"/>
    <lineage>
        <taxon>Eukaryota</taxon>
        <taxon>Fungi</taxon>
        <taxon>Dikarya</taxon>
        <taxon>Ascomycota</taxon>
        <taxon>Pezizomycotina</taxon>
        <taxon>Leotiomycetes</taxon>
        <taxon>Helotiales</taxon>
        <taxon>Sclerotiniaceae</taxon>
        <taxon>Monilinia</taxon>
    </lineage>
</organism>
<dbReference type="GO" id="GO:0005351">
    <property type="term" value="F:carbohydrate:proton symporter activity"/>
    <property type="evidence" value="ECO:0007669"/>
    <property type="project" value="TreeGrafter"/>
</dbReference>
<dbReference type="GO" id="GO:0016020">
    <property type="term" value="C:membrane"/>
    <property type="evidence" value="ECO:0007669"/>
    <property type="project" value="UniProtKB-SubCell"/>
</dbReference>
<keyword evidence="2 5" id="KW-0812">Transmembrane</keyword>
<accession>A0A8A3P6E3</accession>
<keyword evidence="3 5" id="KW-1133">Transmembrane helix</keyword>
<evidence type="ECO:0000256" key="3">
    <source>
        <dbReference type="ARBA" id="ARBA00022989"/>
    </source>
</evidence>
<comment type="subcellular location">
    <subcellularLocation>
        <location evidence="1">Membrane</location>
        <topology evidence="1">Multi-pass membrane protein</topology>
    </subcellularLocation>
</comment>
<evidence type="ECO:0000256" key="2">
    <source>
        <dbReference type="ARBA" id="ARBA00022692"/>
    </source>
</evidence>
<feature type="transmembrane region" description="Helical" evidence="5">
    <location>
        <begin position="221"/>
        <end position="241"/>
    </location>
</feature>
<gene>
    <name evidence="6" type="ORF">DSL72_001735</name>
</gene>
<dbReference type="InterPro" id="IPR036259">
    <property type="entry name" value="MFS_trans_sf"/>
</dbReference>
<feature type="transmembrane region" description="Helical" evidence="5">
    <location>
        <begin position="20"/>
        <end position="44"/>
    </location>
</feature>
<dbReference type="EMBL" id="CP063407">
    <property type="protein sequence ID" value="QSZ32164.1"/>
    <property type="molecule type" value="Genomic_DNA"/>
</dbReference>
<feature type="transmembrane region" description="Helical" evidence="5">
    <location>
        <begin position="134"/>
        <end position="156"/>
    </location>
</feature>
<name>A0A8A3P6E3_9HELO</name>
<dbReference type="Gene3D" id="1.20.1250.20">
    <property type="entry name" value="MFS general substrate transporter like domains"/>
    <property type="match status" value="1"/>
</dbReference>
<feature type="transmembrane region" description="Helical" evidence="5">
    <location>
        <begin position="195"/>
        <end position="215"/>
    </location>
</feature>
<evidence type="ECO:0000256" key="1">
    <source>
        <dbReference type="ARBA" id="ARBA00004141"/>
    </source>
</evidence>
<dbReference type="Pfam" id="PF00083">
    <property type="entry name" value="Sugar_tr"/>
    <property type="match status" value="1"/>
</dbReference>
<evidence type="ECO:0000313" key="6">
    <source>
        <dbReference type="EMBL" id="QSZ32164.1"/>
    </source>
</evidence>
<proteinExistence type="predicted"/>
<keyword evidence="7" id="KW-1185">Reference proteome</keyword>
<keyword evidence="4 5" id="KW-0472">Membrane</keyword>
<dbReference type="Proteomes" id="UP000672032">
    <property type="component" value="Chromosome 3"/>
</dbReference>
<dbReference type="AlphaFoldDB" id="A0A8A3P6E3"/>
<evidence type="ECO:0000256" key="5">
    <source>
        <dbReference type="SAM" id="Phobius"/>
    </source>
</evidence>
<protein>
    <submittedName>
        <fullName evidence="6">Uncharacterized protein</fullName>
    </submittedName>
</protein>
<feature type="transmembrane region" description="Helical" evidence="5">
    <location>
        <begin position="162"/>
        <end position="183"/>
    </location>
</feature>
<reference evidence="6" key="1">
    <citation type="submission" date="2020-10" db="EMBL/GenBank/DDBJ databases">
        <title>Genome Sequence of Monilinia vaccinii-corymbosi Sheds Light on Mummy Berry Disease Infection of Blueberry and Mating Type.</title>
        <authorList>
            <person name="Yow A.G."/>
            <person name="Zhang Y."/>
            <person name="Bansal K."/>
            <person name="Eacker S.M."/>
            <person name="Sullivan S."/>
            <person name="Liachko I."/>
            <person name="Cubeta M.A."/>
            <person name="Rollins J.A."/>
            <person name="Ashrafi H."/>
        </authorList>
    </citation>
    <scope>NUCLEOTIDE SEQUENCE</scope>
    <source>
        <strain evidence="6">RL-1</strain>
    </source>
</reference>
<dbReference type="InterPro" id="IPR050360">
    <property type="entry name" value="MFS_Sugar_Transporters"/>
</dbReference>
<dbReference type="SUPFAM" id="SSF103473">
    <property type="entry name" value="MFS general substrate transporter"/>
    <property type="match status" value="1"/>
</dbReference>
<dbReference type="PANTHER" id="PTHR48022:SF30">
    <property type="entry name" value="MAJOR FACILITATOR SUPERFAMILY (MFS) PROFILE DOMAIN-CONTAINING PROTEIN"/>
    <property type="match status" value="1"/>
</dbReference>
<dbReference type="PANTHER" id="PTHR48022">
    <property type="entry name" value="PLASTIDIC GLUCOSE TRANSPORTER 4"/>
    <property type="match status" value="1"/>
</dbReference>
<dbReference type="InterPro" id="IPR005828">
    <property type="entry name" value="MFS_sugar_transport-like"/>
</dbReference>
<sequence>MALSWNGFFRRVVKINDSSVLVTACLAGFLSGFAANAISGTVALPTFTPSFRPIPKLYSSLMQCSEESPRWLLEKGRDAEAKKALKYLHRTTADPSRPLARAETVQIKAQVETERALPKGFIYVFSTPRLRKRAFIYIVFWAMRQVIGITAVANLITTSMTGLGFGTVVQLDLSIFWSVCAVLGYGIDIVLLDPIGGFGMAAILSTMATLAKYYLCEGSTITYLSFFGNAIAYSAPVSLGLHNIGWRFYMIMGLTLDEIKVTFGDKVELELKDALYNNETVSIKTTGPAKPESAV</sequence>
<evidence type="ECO:0000256" key="4">
    <source>
        <dbReference type="ARBA" id="ARBA00023136"/>
    </source>
</evidence>